<protein>
    <submittedName>
        <fullName evidence="4">DUF4394 domain-containing protein</fullName>
    </submittedName>
</protein>
<name>A0ABZ2L4Z2_9BACT</name>
<feature type="chain" id="PRO_5045467568" evidence="2">
    <location>
        <begin position="27"/>
        <end position="323"/>
    </location>
</feature>
<proteinExistence type="predicted"/>
<dbReference type="EMBL" id="CP089983">
    <property type="protein sequence ID" value="WXB04286.1"/>
    <property type="molecule type" value="Genomic_DNA"/>
</dbReference>
<evidence type="ECO:0000256" key="2">
    <source>
        <dbReference type="SAM" id="SignalP"/>
    </source>
</evidence>
<organism evidence="4 5">
    <name type="scientific">Pendulispora rubella</name>
    <dbReference type="NCBI Taxonomy" id="2741070"/>
    <lineage>
        <taxon>Bacteria</taxon>
        <taxon>Pseudomonadati</taxon>
        <taxon>Myxococcota</taxon>
        <taxon>Myxococcia</taxon>
        <taxon>Myxococcales</taxon>
        <taxon>Sorangiineae</taxon>
        <taxon>Pendulisporaceae</taxon>
        <taxon>Pendulispora</taxon>
    </lineage>
</organism>
<dbReference type="InterPro" id="IPR011044">
    <property type="entry name" value="Quino_amine_DH_bsu"/>
</dbReference>
<dbReference type="PROSITE" id="PS51257">
    <property type="entry name" value="PROKAR_LIPOPROTEIN"/>
    <property type="match status" value="1"/>
</dbReference>
<evidence type="ECO:0000256" key="1">
    <source>
        <dbReference type="SAM" id="MobiDB-lite"/>
    </source>
</evidence>
<reference evidence="4" key="1">
    <citation type="submission" date="2021-12" db="EMBL/GenBank/DDBJ databases">
        <title>Discovery of the Pendulisporaceae a myxobacterial family with distinct sporulation behavior and unique specialized metabolism.</title>
        <authorList>
            <person name="Garcia R."/>
            <person name="Popoff A."/>
            <person name="Bader C.D."/>
            <person name="Loehr J."/>
            <person name="Walesch S."/>
            <person name="Walt C."/>
            <person name="Boldt J."/>
            <person name="Bunk B."/>
            <person name="Haeckl F.J.F.P.J."/>
            <person name="Gunesch A.P."/>
            <person name="Birkelbach J."/>
            <person name="Nuebel U."/>
            <person name="Pietschmann T."/>
            <person name="Bach T."/>
            <person name="Mueller R."/>
        </authorList>
    </citation>
    <scope>NUCLEOTIDE SEQUENCE</scope>
    <source>
        <strain evidence="4">MSr11367</strain>
    </source>
</reference>
<dbReference type="RefSeq" id="WP_394833924.1">
    <property type="nucleotide sequence ID" value="NZ_CP089929.1"/>
</dbReference>
<gene>
    <name evidence="4" type="ORF">LVJ94_46210</name>
</gene>
<sequence>MNFKQSRNGVLALAALASTVSAFAFAACSSDDTSTPAPKDAAVDTTTPVPDGGGSDADAGPAPRTVYAVDDANQLLKFTSTAPASVSKSTISGAPGVLGIDFRPATGDLYALGNNGTIYTLDKNTGVATAVVGDAGTPTFPVTLDPAATSFGFDFNPAADRIRVHANTGQNLRLHPANGQAVNATGDGTLTYEDGGTVKIVGSAYTNSVNPKPTATALYGIESDSNQLLAFANLDGGVVGGFARARSVGGLGVDVDTVGGFDIYGGQGGGDGGPTVNLPIEAYAALRVGTATNLYRVDLQSGTATAIGAIGHDRPLRGIAVQP</sequence>
<dbReference type="InterPro" id="IPR025507">
    <property type="entry name" value="DUF4394"/>
</dbReference>
<feature type="signal peptide" evidence="2">
    <location>
        <begin position="1"/>
        <end position="26"/>
    </location>
</feature>
<evidence type="ECO:0000313" key="5">
    <source>
        <dbReference type="Proteomes" id="UP001374803"/>
    </source>
</evidence>
<evidence type="ECO:0000313" key="4">
    <source>
        <dbReference type="EMBL" id="WXB04286.1"/>
    </source>
</evidence>
<evidence type="ECO:0000259" key="3">
    <source>
        <dbReference type="Pfam" id="PF14339"/>
    </source>
</evidence>
<dbReference type="Proteomes" id="UP001374803">
    <property type="component" value="Chromosome"/>
</dbReference>
<feature type="region of interest" description="Disordered" evidence="1">
    <location>
        <begin position="31"/>
        <end position="62"/>
    </location>
</feature>
<keyword evidence="5" id="KW-1185">Reference proteome</keyword>
<dbReference type="Pfam" id="PF14339">
    <property type="entry name" value="DUF4394"/>
    <property type="match status" value="1"/>
</dbReference>
<accession>A0ABZ2L4Z2</accession>
<dbReference type="SUPFAM" id="SSF50969">
    <property type="entry name" value="YVTN repeat-like/Quinoprotein amine dehydrogenase"/>
    <property type="match status" value="1"/>
</dbReference>
<feature type="domain" description="DUF4394" evidence="3">
    <location>
        <begin position="74"/>
        <end position="320"/>
    </location>
</feature>
<keyword evidence="2" id="KW-0732">Signal</keyword>